<feature type="region of interest" description="Disordered" evidence="1">
    <location>
        <begin position="36"/>
        <end position="56"/>
    </location>
</feature>
<protein>
    <submittedName>
        <fullName evidence="2">Uncharacterized protein</fullName>
    </submittedName>
</protein>
<feature type="non-terminal residue" evidence="2">
    <location>
        <position position="1"/>
    </location>
</feature>
<feature type="compositionally biased region" description="Polar residues" evidence="1">
    <location>
        <begin position="73"/>
        <end position="89"/>
    </location>
</feature>
<comment type="caution">
    <text evidence="2">The sequence shown here is derived from an EMBL/GenBank/DDBJ whole genome shotgun (WGS) entry which is preliminary data.</text>
</comment>
<reference evidence="2" key="1">
    <citation type="journal article" date="2019" name="Sci. Rep.">
        <title>Draft genome of Tanacetum cinerariifolium, the natural source of mosquito coil.</title>
        <authorList>
            <person name="Yamashiro T."/>
            <person name="Shiraishi A."/>
            <person name="Satake H."/>
            <person name="Nakayama K."/>
        </authorList>
    </citation>
    <scope>NUCLEOTIDE SEQUENCE</scope>
</reference>
<feature type="region of interest" description="Disordered" evidence="1">
    <location>
        <begin position="73"/>
        <end position="120"/>
    </location>
</feature>
<accession>A0A6L2J7N6</accession>
<dbReference type="EMBL" id="BKCJ010000380">
    <property type="protein sequence ID" value="GEU32680.1"/>
    <property type="molecule type" value="Genomic_DNA"/>
</dbReference>
<feature type="compositionally biased region" description="Basic and acidic residues" evidence="1">
    <location>
        <begin position="90"/>
        <end position="104"/>
    </location>
</feature>
<organism evidence="2">
    <name type="scientific">Tanacetum cinerariifolium</name>
    <name type="common">Dalmatian daisy</name>
    <name type="synonym">Chrysanthemum cinerariifolium</name>
    <dbReference type="NCBI Taxonomy" id="118510"/>
    <lineage>
        <taxon>Eukaryota</taxon>
        <taxon>Viridiplantae</taxon>
        <taxon>Streptophyta</taxon>
        <taxon>Embryophyta</taxon>
        <taxon>Tracheophyta</taxon>
        <taxon>Spermatophyta</taxon>
        <taxon>Magnoliopsida</taxon>
        <taxon>eudicotyledons</taxon>
        <taxon>Gunneridae</taxon>
        <taxon>Pentapetalae</taxon>
        <taxon>asterids</taxon>
        <taxon>campanulids</taxon>
        <taxon>Asterales</taxon>
        <taxon>Asteraceae</taxon>
        <taxon>Asteroideae</taxon>
        <taxon>Anthemideae</taxon>
        <taxon>Anthemidinae</taxon>
        <taxon>Tanacetum</taxon>
    </lineage>
</organism>
<sequence length="181" mass="19898">YDLSTFDLPIPCSGEIRHGSSYINIANIDHVEPRLGGVPRPNIPKEYTTEANSLDNAEEDTYQLLDNAEYTTKANSPLSKHSPQFQQSNRSDENTRRARSEPCHTHASGSIGHRVSSTSGGSHRLAFLARHPGGDDTGSSLRRDAGLPEPFVLAWNLTTHSILNEAESYRDMMINLVTPGV</sequence>
<evidence type="ECO:0000256" key="1">
    <source>
        <dbReference type="SAM" id="MobiDB-lite"/>
    </source>
</evidence>
<gene>
    <name evidence="2" type="ORF">Tci_004658</name>
</gene>
<dbReference type="AlphaFoldDB" id="A0A6L2J7N6"/>
<evidence type="ECO:0000313" key="2">
    <source>
        <dbReference type="EMBL" id="GEU32680.1"/>
    </source>
</evidence>
<proteinExistence type="predicted"/>
<name>A0A6L2J7N6_TANCI</name>